<evidence type="ECO:0000313" key="2">
    <source>
        <dbReference type="EMBL" id="QHT26554.1"/>
    </source>
</evidence>
<proteinExistence type="predicted"/>
<dbReference type="InterPro" id="IPR002735">
    <property type="entry name" value="Transl_init_fac_IF2/IF5_dom"/>
</dbReference>
<dbReference type="InterPro" id="IPR045196">
    <property type="entry name" value="IF2/IF5"/>
</dbReference>
<protein>
    <recommendedName>
        <fullName evidence="1">Translation initiation factor IF2/IF5 domain-containing protein</fullName>
    </recommendedName>
</protein>
<dbReference type="AlphaFoldDB" id="A0A6C0EBT6"/>
<dbReference type="Gene3D" id="3.30.30.170">
    <property type="match status" value="1"/>
</dbReference>
<organism evidence="2">
    <name type="scientific">viral metagenome</name>
    <dbReference type="NCBI Taxonomy" id="1070528"/>
    <lineage>
        <taxon>unclassified sequences</taxon>
        <taxon>metagenomes</taxon>
        <taxon>organismal metagenomes</taxon>
    </lineage>
</organism>
<accession>A0A6C0EBT6</accession>
<dbReference type="PANTHER" id="PTHR23001">
    <property type="entry name" value="EUKARYOTIC TRANSLATION INITIATION FACTOR"/>
    <property type="match status" value="1"/>
</dbReference>
<reference evidence="2" key="1">
    <citation type="journal article" date="2020" name="Nature">
        <title>Giant virus diversity and host interactions through global metagenomics.</title>
        <authorList>
            <person name="Schulz F."/>
            <person name="Roux S."/>
            <person name="Paez-Espino D."/>
            <person name="Jungbluth S."/>
            <person name="Walsh D.A."/>
            <person name="Denef V.J."/>
            <person name="McMahon K.D."/>
            <person name="Konstantinidis K.T."/>
            <person name="Eloe-Fadrosh E.A."/>
            <person name="Kyrpides N.C."/>
            <person name="Woyke T."/>
        </authorList>
    </citation>
    <scope>NUCLEOTIDE SEQUENCE</scope>
    <source>
        <strain evidence="2">GVMAG-M-3300023179-2</strain>
    </source>
</reference>
<dbReference type="EMBL" id="MN739799">
    <property type="protein sequence ID" value="QHT26554.1"/>
    <property type="molecule type" value="Genomic_DNA"/>
</dbReference>
<feature type="domain" description="Translation initiation factor IF2/IF5" evidence="1">
    <location>
        <begin position="23"/>
        <end position="137"/>
    </location>
</feature>
<name>A0A6C0EBT6_9ZZZZ</name>
<sequence length="140" mass="16775">MNDNYSFDSMVNESYQLLEVYSEDKLVLPKLETEINMSRLYWKNIMEYLKVLNRSPDHFYIFLKNELCNNEINWYSGNKDDGILIRGKNKKNTEIIELIKKYINKYVICSCCKKINTELNKITSKKYEFKCLCCEMTKCL</sequence>
<dbReference type="InterPro" id="IPR016189">
    <property type="entry name" value="Transl_init_fac_IF2/IF5_N"/>
</dbReference>
<dbReference type="SUPFAM" id="SSF100966">
    <property type="entry name" value="Translation initiation factor 2 beta, aIF2beta, N-terminal domain"/>
    <property type="match status" value="1"/>
</dbReference>
<dbReference type="SMART" id="SM00653">
    <property type="entry name" value="eIF2B_5"/>
    <property type="match status" value="1"/>
</dbReference>
<dbReference type="GO" id="GO:0003743">
    <property type="term" value="F:translation initiation factor activity"/>
    <property type="evidence" value="ECO:0007669"/>
    <property type="project" value="InterPro"/>
</dbReference>
<evidence type="ECO:0000259" key="1">
    <source>
        <dbReference type="SMART" id="SM00653"/>
    </source>
</evidence>
<dbReference type="PANTHER" id="PTHR23001:SF3">
    <property type="entry name" value="EUKARYOTIC TRANSLATION INITIATION FACTOR 2 SUBUNIT 2"/>
    <property type="match status" value="1"/>
</dbReference>
<dbReference type="Pfam" id="PF01873">
    <property type="entry name" value="eIF-5_eIF-2B"/>
    <property type="match status" value="1"/>
</dbReference>